<evidence type="ECO:0000313" key="1">
    <source>
        <dbReference type="EMBL" id="CAH1965248.1"/>
    </source>
</evidence>
<protein>
    <submittedName>
        <fullName evidence="1">Uncharacterized protein</fullName>
    </submittedName>
</protein>
<evidence type="ECO:0000313" key="2">
    <source>
        <dbReference type="Proteomes" id="UP001152888"/>
    </source>
</evidence>
<proteinExistence type="predicted"/>
<reference evidence="1" key="1">
    <citation type="submission" date="2022-03" db="EMBL/GenBank/DDBJ databases">
        <authorList>
            <person name="Sayadi A."/>
        </authorList>
    </citation>
    <scope>NUCLEOTIDE SEQUENCE</scope>
</reference>
<dbReference type="Proteomes" id="UP001152888">
    <property type="component" value="Unassembled WGS sequence"/>
</dbReference>
<dbReference type="EMBL" id="CAKOFQ010006722">
    <property type="protein sequence ID" value="CAH1965248.1"/>
    <property type="molecule type" value="Genomic_DNA"/>
</dbReference>
<sequence>MTLPLRKRDKNIIVGNETYQTKWLGQMTSEVQKSCDNEFGFSPDNKSGDYPFCGDRRRTCRLLEVLTKLTFTQQPPY</sequence>
<gene>
    <name evidence="1" type="ORF">ACAOBT_LOCUS6233</name>
</gene>
<keyword evidence="2" id="KW-1185">Reference proteome</keyword>
<comment type="caution">
    <text evidence="1">The sequence shown here is derived from an EMBL/GenBank/DDBJ whole genome shotgun (WGS) entry which is preliminary data.</text>
</comment>
<accession>A0A9P0K173</accession>
<name>A0A9P0K173_ACAOB</name>
<dbReference type="AlphaFoldDB" id="A0A9P0K173"/>
<organism evidence="1 2">
    <name type="scientific">Acanthoscelides obtectus</name>
    <name type="common">Bean weevil</name>
    <name type="synonym">Bruchus obtectus</name>
    <dbReference type="NCBI Taxonomy" id="200917"/>
    <lineage>
        <taxon>Eukaryota</taxon>
        <taxon>Metazoa</taxon>
        <taxon>Ecdysozoa</taxon>
        <taxon>Arthropoda</taxon>
        <taxon>Hexapoda</taxon>
        <taxon>Insecta</taxon>
        <taxon>Pterygota</taxon>
        <taxon>Neoptera</taxon>
        <taxon>Endopterygota</taxon>
        <taxon>Coleoptera</taxon>
        <taxon>Polyphaga</taxon>
        <taxon>Cucujiformia</taxon>
        <taxon>Chrysomeloidea</taxon>
        <taxon>Chrysomelidae</taxon>
        <taxon>Bruchinae</taxon>
        <taxon>Bruchini</taxon>
        <taxon>Acanthoscelides</taxon>
    </lineage>
</organism>